<feature type="domain" description="BTB" evidence="4">
    <location>
        <begin position="180"/>
        <end position="251"/>
    </location>
</feature>
<dbReference type="InterPro" id="IPR008974">
    <property type="entry name" value="TRAF-like"/>
</dbReference>
<keyword evidence="7" id="KW-1185">Reference proteome</keyword>
<dbReference type="SMART" id="SM00225">
    <property type="entry name" value="BTB"/>
    <property type="match status" value="1"/>
</dbReference>
<evidence type="ECO:0000313" key="6">
    <source>
        <dbReference type="EnsemblPlants" id="OBART10G10790.2"/>
    </source>
</evidence>
<evidence type="ECO:0000256" key="2">
    <source>
        <dbReference type="ARBA" id="ARBA00010846"/>
    </source>
</evidence>
<dbReference type="Gene3D" id="2.60.210.10">
    <property type="entry name" value="Apoptosis, Tumor Necrosis Factor Receptor Associated Protein 2, Chain A"/>
    <property type="match status" value="1"/>
</dbReference>
<dbReference type="STRING" id="65489.A0A0D3HDX7"/>
<dbReference type="InterPro" id="IPR002083">
    <property type="entry name" value="MATH/TRAF_dom"/>
</dbReference>
<evidence type="ECO:0008006" key="8">
    <source>
        <dbReference type="Google" id="ProtNLM"/>
    </source>
</evidence>
<protein>
    <recommendedName>
        <fullName evidence="8">BTB domain-containing protein</fullName>
    </recommendedName>
</protein>
<keyword evidence="3" id="KW-0472">Membrane</keyword>
<dbReference type="eggNOG" id="KOG1987">
    <property type="taxonomic scope" value="Eukaryota"/>
</dbReference>
<dbReference type="EnsemblPlants" id="OBART10G10790.2">
    <property type="protein sequence ID" value="OBART10G10790.2"/>
    <property type="gene ID" value="OBART10G10790"/>
</dbReference>
<dbReference type="Gene3D" id="3.30.710.10">
    <property type="entry name" value="Potassium Channel Kv1.1, Chain A"/>
    <property type="match status" value="1"/>
</dbReference>
<evidence type="ECO:0000259" key="4">
    <source>
        <dbReference type="PROSITE" id="PS50097"/>
    </source>
</evidence>
<accession>A0A0D3HDX7</accession>
<dbReference type="AlphaFoldDB" id="A0A0D3HDX7"/>
<dbReference type="PANTHER" id="PTHR35986">
    <property type="entry name" value="EXPRESSED PROTEIN"/>
    <property type="match status" value="1"/>
</dbReference>
<dbReference type="PROSITE" id="PS50144">
    <property type="entry name" value="MATH"/>
    <property type="match status" value="1"/>
</dbReference>
<dbReference type="Gramene" id="OBART10G10790.2">
    <property type="protein sequence ID" value="OBART10G10790.2"/>
    <property type="gene ID" value="OBART10G10790"/>
</dbReference>
<keyword evidence="3" id="KW-1133">Transmembrane helix</keyword>
<feature type="transmembrane region" description="Helical" evidence="3">
    <location>
        <begin position="680"/>
        <end position="705"/>
    </location>
</feature>
<dbReference type="PROSITE" id="PS50097">
    <property type="entry name" value="BTB"/>
    <property type="match status" value="1"/>
</dbReference>
<dbReference type="InterPro" id="IPR011333">
    <property type="entry name" value="SKP1/BTB/POZ_sf"/>
</dbReference>
<dbReference type="SUPFAM" id="SSF54695">
    <property type="entry name" value="POZ domain"/>
    <property type="match status" value="1"/>
</dbReference>
<proteinExistence type="inferred from homology"/>
<dbReference type="InterPro" id="IPR000210">
    <property type="entry name" value="BTB/POZ_dom"/>
</dbReference>
<dbReference type="Gene3D" id="1.25.40.420">
    <property type="match status" value="1"/>
</dbReference>
<dbReference type="Proteomes" id="UP000026960">
    <property type="component" value="Chromosome 10"/>
</dbReference>
<organism evidence="6">
    <name type="scientific">Oryza barthii</name>
    <dbReference type="NCBI Taxonomy" id="65489"/>
    <lineage>
        <taxon>Eukaryota</taxon>
        <taxon>Viridiplantae</taxon>
        <taxon>Streptophyta</taxon>
        <taxon>Embryophyta</taxon>
        <taxon>Tracheophyta</taxon>
        <taxon>Spermatophyta</taxon>
        <taxon>Magnoliopsida</taxon>
        <taxon>Liliopsida</taxon>
        <taxon>Poales</taxon>
        <taxon>Poaceae</taxon>
        <taxon>BOP clade</taxon>
        <taxon>Oryzoideae</taxon>
        <taxon>Oryzeae</taxon>
        <taxon>Oryzinae</taxon>
        <taxon>Oryza</taxon>
    </lineage>
</organism>
<dbReference type="SUPFAM" id="SSF49599">
    <property type="entry name" value="TRAF domain-like"/>
    <property type="match status" value="1"/>
</dbReference>
<feature type="domain" description="MATH" evidence="5">
    <location>
        <begin position="18"/>
        <end position="143"/>
    </location>
</feature>
<evidence type="ECO:0000259" key="5">
    <source>
        <dbReference type="PROSITE" id="PS50144"/>
    </source>
</evidence>
<comment type="similarity">
    <text evidence="2">Belongs to the Tdpoz family.</text>
</comment>
<dbReference type="CDD" id="cd00121">
    <property type="entry name" value="MATH"/>
    <property type="match status" value="1"/>
</dbReference>
<name>A0A0D3HDX7_9ORYZ</name>
<evidence type="ECO:0000313" key="7">
    <source>
        <dbReference type="Proteomes" id="UP000026960"/>
    </source>
</evidence>
<dbReference type="Pfam" id="PF24570">
    <property type="entry name" value="BACK_BPM_SPOP"/>
    <property type="match status" value="1"/>
</dbReference>
<evidence type="ECO:0000256" key="1">
    <source>
        <dbReference type="ARBA" id="ARBA00004906"/>
    </source>
</evidence>
<comment type="pathway">
    <text evidence="1">Protein modification; protein ubiquitination.</text>
</comment>
<reference evidence="6" key="1">
    <citation type="journal article" date="2009" name="Rice">
        <title>De Novo Next Generation Sequencing of Plant Genomes.</title>
        <authorList>
            <person name="Rounsley S."/>
            <person name="Marri P.R."/>
            <person name="Yu Y."/>
            <person name="He R."/>
            <person name="Sisneros N."/>
            <person name="Goicoechea J.L."/>
            <person name="Lee S.J."/>
            <person name="Angelova A."/>
            <person name="Kudrna D."/>
            <person name="Luo M."/>
            <person name="Affourtit J."/>
            <person name="Desany B."/>
            <person name="Knight J."/>
            <person name="Niazi F."/>
            <person name="Egholm M."/>
            <person name="Wing R.A."/>
        </authorList>
    </citation>
    <scope>NUCLEOTIDE SEQUENCE [LARGE SCALE GENOMIC DNA]</scope>
    <source>
        <strain evidence="6">cv. IRGC 105608</strain>
    </source>
</reference>
<dbReference type="InterPro" id="IPR056423">
    <property type="entry name" value="BACK_BPM_SPOP"/>
</dbReference>
<dbReference type="Pfam" id="PF22486">
    <property type="entry name" value="MATH_2"/>
    <property type="match status" value="1"/>
</dbReference>
<evidence type="ECO:0000256" key="3">
    <source>
        <dbReference type="SAM" id="Phobius"/>
    </source>
</evidence>
<dbReference type="Pfam" id="PF00651">
    <property type="entry name" value="BTB"/>
    <property type="match status" value="1"/>
</dbReference>
<dbReference type="PaxDb" id="65489-OBART10G10790.2"/>
<keyword evidence="3" id="KW-0812">Transmembrane</keyword>
<reference evidence="6" key="2">
    <citation type="submission" date="2015-03" db="UniProtKB">
        <authorList>
            <consortium name="EnsemblPlants"/>
        </authorList>
    </citation>
    <scope>IDENTIFICATION</scope>
</reference>
<dbReference type="PANTHER" id="PTHR35986:SF1">
    <property type="entry name" value="OS10G0430800 PROTEIN"/>
    <property type="match status" value="1"/>
</dbReference>
<sequence length="933" mass="104009">MSPSSQQPASAIKAATTSGYHRLRIDYYRSLGSPTGWALSSRDFVVGGRQWRISYYPNGNRPENAEFISVFLCLDSSSPKPAMLQVTITFDDEAKKQSQLRKAPVITIAPGACWGYHRFVKRDDLARSKRIRPDGFFTIRCDVSLIDHFTAQEDEPVFVSVPPSELRRDLGGLLDTGSGGDVVFQVGGEAFTAHRCLLAARSPVLAAALYGPMMEGGGLQGGVAIKIDDMDPLVFKALLRYAYTDSLPPQMQQGELEEEGRAMAQHLLAAADRYGMERLRLLCEAQLCKHIEVASVASILILADQHGCSGLKNACFEFLKSPGKFAAAMATQEYDYLKTNHCALADEVVKGNHAKWMLATVETFMRHRLNSKSILETATREIALHASTSNETPPVFLDLEESLRAKGDMTLREEATLKVLKVVATLGKAISTGAIAAVGYYVPGIVGAKFGEPSLPRLPRFAMAAVTSWFAGKAMYYAILQGSTEFILKHGEERMKMELANIILNKHSDDKTLVEAVKTQFFAEHLFSDQYQDRTLFRWHLRRTYVDSAFMERVKEIEVKSSNDGHGLISGQRIISTRPFGDLMEDPLACILGSPDSNMESNKSAEHTGTIVKRREIACPPAVVVEPIRLQPNVPICTRTGSNLEVSPVILDLEESLLAKGNMTLEEEVTIRVSKMTASVFKVFATAAFVLILSSLFILIMLICWCLVSGIAWFGGKFVYYTALRAGAEFILKRGEERMKMELANIILNKHSDEKTLVEAVKENFFAEHLFSDQYQDRQLFRWHLRNTYVDSAFMERVKEIEVKNSDDGSGSISGHRTTNTRSFGDLMEDPLACILGSSDSNIQSNKSAEHTGRCELTEEATGIIIIIIIIDMLTSFLRCDLDSDVNARIVLRTSSRRRPIGVDFWNEYFASTSKMKLIWMFDVSSMSRNMWF</sequence>